<evidence type="ECO:0000256" key="3">
    <source>
        <dbReference type="ARBA" id="ARBA00022490"/>
    </source>
</evidence>
<evidence type="ECO:0000256" key="1">
    <source>
        <dbReference type="ARBA" id="ARBA00004453"/>
    </source>
</evidence>
<reference evidence="7 8" key="1">
    <citation type="submission" date="2022-08" db="EMBL/GenBank/DDBJ databases">
        <title>Reclassification of Massilia species as members of the genera Telluria, Duganella, Pseudoduganella, Mokoshia gen. nov. and Zemynaea gen. nov. using orthogonal and non-orthogonal genome-based approaches.</title>
        <authorList>
            <person name="Bowman J.P."/>
        </authorList>
    </citation>
    <scope>NUCLEOTIDE SEQUENCE [LARGE SCALE GENOMIC DNA]</scope>
    <source>
        <strain evidence="7 8">LMG 28164</strain>
    </source>
</reference>
<protein>
    <submittedName>
        <fullName evidence="7">H-NS histone family protein</fullName>
    </submittedName>
</protein>
<dbReference type="RefSeq" id="WP_258846092.1">
    <property type="nucleotide sequence ID" value="NZ_JANUGX010000015.1"/>
</dbReference>
<comment type="subcellular location">
    <subcellularLocation>
        <location evidence="1">Cytoplasm</location>
        <location evidence="1">Nucleoid</location>
    </subcellularLocation>
</comment>
<organism evidence="7 8">
    <name type="scientific">Massilia norwichensis</name>
    <dbReference type="NCBI Taxonomy" id="1442366"/>
    <lineage>
        <taxon>Bacteria</taxon>
        <taxon>Pseudomonadati</taxon>
        <taxon>Pseudomonadota</taxon>
        <taxon>Betaproteobacteria</taxon>
        <taxon>Burkholderiales</taxon>
        <taxon>Oxalobacteraceae</taxon>
        <taxon>Telluria group</taxon>
        <taxon>Massilia</taxon>
    </lineage>
</organism>
<dbReference type="EMBL" id="JANUGX010000015">
    <property type="protein sequence ID" value="MCS0590312.1"/>
    <property type="molecule type" value="Genomic_DNA"/>
</dbReference>
<name>A0ABT2A812_9BURK</name>
<dbReference type="Proteomes" id="UP001205560">
    <property type="component" value="Unassembled WGS sequence"/>
</dbReference>
<dbReference type="InterPro" id="IPR037150">
    <property type="entry name" value="H-NS_C_dom_sf"/>
</dbReference>
<dbReference type="PANTHER" id="PTHR38097:SF2">
    <property type="entry name" value="DNA-BINDING PROTEIN STPA"/>
    <property type="match status" value="1"/>
</dbReference>
<evidence type="ECO:0000256" key="4">
    <source>
        <dbReference type="ARBA" id="ARBA00023125"/>
    </source>
</evidence>
<evidence type="ECO:0000259" key="6">
    <source>
        <dbReference type="SMART" id="SM00528"/>
    </source>
</evidence>
<dbReference type="Pfam" id="PF00816">
    <property type="entry name" value="Histone_HNS"/>
    <property type="match status" value="1"/>
</dbReference>
<keyword evidence="4" id="KW-0238">DNA-binding</keyword>
<feature type="region of interest" description="Disordered" evidence="5">
    <location>
        <begin position="63"/>
        <end position="94"/>
    </location>
</feature>
<dbReference type="Gene3D" id="4.10.430.10">
    <property type="entry name" value="Histone-like protein H-NS, C-terminal domain"/>
    <property type="match status" value="1"/>
</dbReference>
<sequence length="116" mass="12546">MAKTDLSNYNLAELKGLQFDIEKEIKSRQQDEVKKAREQILAIAQDVGVPVAALIKVNGAKANGAKTGAKNGAAPQGQARYRNPADEAQTWTGRGRQPKWIAEALAGGKSLDDFRI</sequence>
<proteinExistence type="inferred from homology"/>
<evidence type="ECO:0000313" key="7">
    <source>
        <dbReference type="EMBL" id="MCS0590312.1"/>
    </source>
</evidence>
<dbReference type="InterPro" id="IPR027444">
    <property type="entry name" value="H-NS_C_dom"/>
</dbReference>
<feature type="compositionally biased region" description="Low complexity" evidence="5">
    <location>
        <begin position="63"/>
        <end position="74"/>
    </location>
</feature>
<feature type="domain" description="DNA-binding protein H-NS-like C-terminal" evidence="6">
    <location>
        <begin position="71"/>
        <end position="116"/>
    </location>
</feature>
<evidence type="ECO:0000256" key="5">
    <source>
        <dbReference type="SAM" id="MobiDB-lite"/>
    </source>
</evidence>
<keyword evidence="8" id="KW-1185">Reference proteome</keyword>
<comment type="caution">
    <text evidence="7">The sequence shown here is derived from an EMBL/GenBank/DDBJ whole genome shotgun (WGS) entry which is preliminary data.</text>
</comment>
<gene>
    <name evidence="7" type="ORF">NX782_14035</name>
</gene>
<dbReference type="SUPFAM" id="SSF81273">
    <property type="entry name" value="H-NS histone-like proteins"/>
    <property type="match status" value="1"/>
</dbReference>
<dbReference type="SMART" id="SM00528">
    <property type="entry name" value="HNS"/>
    <property type="match status" value="1"/>
</dbReference>
<evidence type="ECO:0000256" key="2">
    <source>
        <dbReference type="ARBA" id="ARBA00010610"/>
    </source>
</evidence>
<evidence type="ECO:0000313" key="8">
    <source>
        <dbReference type="Proteomes" id="UP001205560"/>
    </source>
</evidence>
<accession>A0ABT2A812</accession>
<keyword evidence="3" id="KW-0963">Cytoplasm</keyword>
<comment type="similarity">
    <text evidence="2">Belongs to the histone-like protein H-NS family.</text>
</comment>
<dbReference type="PANTHER" id="PTHR38097">
    <property type="match status" value="1"/>
</dbReference>